<dbReference type="Pfam" id="PF00535">
    <property type="entry name" value="Glycos_transf_2"/>
    <property type="match status" value="1"/>
</dbReference>
<dbReference type="PANTHER" id="PTHR22916:SF3">
    <property type="entry name" value="UDP-GLCNAC:BETAGAL BETA-1,3-N-ACETYLGLUCOSAMINYLTRANSFERASE-LIKE PROTEIN 1"/>
    <property type="match status" value="1"/>
</dbReference>
<proteinExistence type="predicted"/>
<dbReference type="InterPro" id="IPR029044">
    <property type="entry name" value="Nucleotide-diphossugar_trans"/>
</dbReference>
<dbReference type="InterPro" id="IPR001173">
    <property type="entry name" value="Glyco_trans_2-like"/>
</dbReference>
<accession>A0A4Y8AVM0</accession>
<reference evidence="2 3" key="1">
    <citation type="journal article" date="2011" name="J. Microbiol.">
        <title>Gramella jeungdoensis sp. nov., isolated from a solar saltern in Korea.</title>
        <authorList>
            <person name="Joung Y."/>
            <person name="Kim H."/>
            <person name="Jang T."/>
            <person name="Ahn T.S."/>
            <person name="Joh K."/>
        </authorList>
    </citation>
    <scope>NUCLEOTIDE SEQUENCE [LARGE SCALE GENOMIC DNA]</scope>
    <source>
        <strain evidence="2 3">KCTC 23123</strain>
    </source>
</reference>
<dbReference type="AlphaFoldDB" id="A0A4Y8AVM0"/>
<keyword evidence="3" id="KW-1185">Reference proteome</keyword>
<dbReference type="EMBL" id="SNQI01000001">
    <property type="protein sequence ID" value="TEW76577.1"/>
    <property type="molecule type" value="Genomic_DNA"/>
</dbReference>
<dbReference type="PANTHER" id="PTHR22916">
    <property type="entry name" value="GLYCOSYLTRANSFERASE"/>
    <property type="match status" value="1"/>
</dbReference>
<evidence type="ECO:0000313" key="2">
    <source>
        <dbReference type="EMBL" id="TEW76577.1"/>
    </source>
</evidence>
<dbReference type="GO" id="GO:0016758">
    <property type="term" value="F:hexosyltransferase activity"/>
    <property type="evidence" value="ECO:0007669"/>
    <property type="project" value="UniProtKB-ARBA"/>
</dbReference>
<dbReference type="SUPFAM" id="SSF53448">
    <property type="entry name" value="Nucleotide-diphospho-sugar transferases"/>
    <property type="match status" value="1"/>
</dbReference>
<name>A0A4Y8AVM0_9FLAO</name>
<dbReference type="Gene3D" id="3.90.550.10">
    <property type="entry name" value="Spore Coat Polysaccharide Biosynthesis Protein SpsA, Chain A"/>
    <property type="match status" value="1"/>
</dbReference>
<dbReference type="Proteomes" id="UP000298517">
    <property type="component" value="Unassembled WGS sequence"/>
</dbReference>
<keyword evidence="2" id="KW-0808">Transferase</keyword>
<organism evidence="2 3">
    <name type="scientific">Gramella jeungdoensis</name>
    <dbReference type="NCBI Taxonomy" id="708091"/>
    <lineage>
        <taxon>Bacteria</taxon>
        <taxon>Pseudomonadati</taxon>
        <taxon>Bacteroidota</taxon>
        <taxon>Flavobacteriia</taxon>
        <taxon>Flavobacteriales</taxon>
        <taxon>Flavobacteriaceae</taxon>
        <taxon>Christiangramia</taxon>
    </lineage>
</organism>
<evidence type="ECO:0000313" key="3">
    <source>
        <dbReference type="Proteomes" id="UP000298517"/>
    </source>
</evidence>
<comment type="caution">
    <text evidence="2">The sequence shown here is derived from an EMBL/GenBank/DDBJ whole genome shotgun (WGS) entry which is preliminary data.</text>
</comment>
<protein>
    <submittedName>
        <fullName evidence="2">Glycosyltransferase</fullName>
    </submittedName>
</protein>
<feature type="domain" description="Glycosyltransferase 2-like" evidence="1">
    <location>
        <begin position="11"/>
        <end position="173"/>
    </location>
</feature>
<evidence type="ECO:0000259" key="1">
    <source>
        <dbReference type="Pfam" id="PF00535"/>
    </source>
</evidence>
<gene>
    <name evidence="2" type="ORF">E2488_01630</name>
</gene>
<sequence>MASILKSPLVSVIITTYNRNKYLEECLLSIVNQSYRNIEVFVIDDGSDIDIAKKNKELCREFLKCNYYYKENSGQPDSRNYGIKKSKGNYIAFCDDDDYWVLDKLEKQIEILNIYPKIGLVSGCIRTVDKNSTLLKEQQCPIIKNNINNFEYLLIKNRIKSPTPLIRKEVFDKVGLFDTNYTIAEDWEFWRRVSYFYEFYNTNTVLAYVRIHSNNMTNERTGDALESFLLYRKLTKSLINWGNLFFSKQDVKLIYNIEYRIYRKLFMNHCPGLNKKIKLLFRIIRNDCRDMIHLIHLYFSHVK</sequence>